<evidence type="ECO:0000259" key="2">
    <source>
        <dbReference type="Pfam" id="PF20231"/>
    </source>
</evidence>
<reference evidence="3" key="1">
    <citation type="submission" date="2023-03" db="EMBL/GenBank/DDBJ databases">
        <title>Massive genome expansion in bonnet fungi (Mycena s.s.) driven by repeated elements and novel gene families across ecological guilds.</title>
        <authorList>
            <consortium name="Lawrence Berkeley National Laboratory"/>
            <person name="Harder C.B."/>
            <person name="Miyauchi S."/>
            <person name="Viragh M."/>
            <person name="Kuo A."/>
            <person name="Thoen E."/>
            <person name="Andreopoulos B."/>
            <person name="Lu D."/>
            <person name="Skrede I."/>
            <person name="Drula E."/>
            <person name="Henrissat B."/>
            <person name="Morin E."/>
            <person name="Kohler A."/>
            <person name="Barry K."/>
            <person name="LaButti K."/>
            <person name="Morin E."/>
            <person name="Salamov A."/>
            <person name="Lipzen A."/>
            <person name="Mereny Z."/>
            <person name="Hegedus B."/>
            <person name="Baldrian P."/>
            <person name="Stursova M."/>
            <person name="Weitz H."/>
            <person name="Taylor A."/>
            <person name="Grigoriev I.V."/>
            <person name="Nagy L.G."/>
            <person name="Martin F."/>
            <person name="Kauserud H."/>
        </authorList>
    </citation>
    <scope>NUCLEOTIDE SEQUENCE</scope>
    <source>
        <strain evidence="3">CBHHK188m</strain>
    </source>
</reference>
<feature type="compositionally biased region" description="Acidic residues" evidence="1">
    <location>
        <begin position="319"/>
        <end position="329"/>
    </location>
</feature>
<feature type="compositionally biased region" description="Basic and acidic residues" evidence="1">
    <location>
        <begin position="309"/>
        <end position="318"/>
    </location>
</feature>
<dbReference type="Pfam" id="PF20231">
    <property type="entry name" value="DUF6589"/>
    <property type="match status" value="1"/>
</dbReference>
<accession>A0AAD7K0P9</accession>
<dbReference type="EMBL" id="JARJLG010000015">
    <property type="protein sequence ID" value="KAJ7774510.1"/>
    <property type="molecule type" value="Genomic_DNA"/>
</dbReference>
<dbReference type="AlphaFoldDB" id="A0AAD7K0P9"/>
<feature type="compositionally biased region" description="Acidic residues" evidence="1">
    <location>
        <begin position="339"/>
        <end position="353"/>
    </location>
</feature>
<gene>
    <name evidence="3" type="ORF">DFH07DRAFT_952213</name>
</gene>
<feature type="compositionally biased region" description="Acidic residues" evidence="1">
    <location>
        <begin position="362"/>
        <end position="383"/>
    </location>
</feature>
<feature type="region of interest" description="Disordered" evidence="1">
    <location>
        <begin position="1"/>
        <end position="28"/>
    </location>
</feature>
<feature type="domain" description="DUF6589" evidence="2">
    <location>
        <begin position="66"/>
        <end position="225"/>
    </location>
</feature>
<organism evidence="3 4">
    <name type="scientific">Mycena maculata</name>
    <dbReference type="NCBI Taxonomy" id="230809"/>
    <lineage>
        <taxon>Eukaryota</taxon>
        <taxon>Fungi</taxon>
        <taxon>Dikarya</taxon>
        <taxon>Basidiomycota</taxon>
        <taxon>Agaricomycotina</taxon>
        <taxon>Agaricomycetes</taxon>
        <taxon>Agaricomycetidae</taxon>
        <taxon>Agaricales</taxon>
        <taxon>Marasmiineae</taxon>
        <taxon>Mycenaceae</taxon>
        <taxon>Mycena</taxon>
    </lineage>
</organism>
<feature type="compositionally biased region" description="Polar residues" evidence="1">
    <location>
        <begin position="7"/>
        <end position="17"/>
    </location>
</feature>
<protein>
    <recommendedName>
        <fullName evidence="2">DUF6589 domain-containing protein</fullName>
    </recommendedName>
</protein>
<dbReference type="InterPro" id="IPR046496">
    <property type="entry name" value="DUF6589"/>
</dbReference>
<comment type="caution">
    <text evidence="3">The sequence shown here is derived from an EMBL/GenBank/DDBJ whole genome shotgun (WGS) entry which is preliminary data.</text>
</comment>
<sequence>MKVPRGTTWTPPVNNSRAARAEDDVDLKEETEEIVVDEAGEIGRLEEVFPDEDSGSGKKGKKKKIKTKHVEEPDFSGDRTLANEVLFLQDMGWWAIAAHAVPEGEMGRVWEIMKVWIFNFAGSLNYNYTNYLLETYCLHKFEASKPFSDAMLNNPLVNPSGHKWLECDFLQEGYNKWLEEMVEHKGGDFDDHFYRHTLAPNVIHFLRMKEQIQTAFELKPRGKTHGQLLRMHKEDELHLLRPGRTYGHAAVNFFEEGYARLTQGRMKTFTTQSTAYADIMVDVVNPENISNEMEEAAFQQALEKLIEEANKESSKDSDSDSEIESEAGDGDVGIHGMEYSDDDSDTDSEDETDPFGTGETLQEMDSDDGGEELSEFEEEEMDDFVQTVEQD</sequence>
<keyword evidence="4" id="KW-1185">Reference proteome</keyword>
<proteinExistence type="predicted"/>
<evidence type="ECO:0000256" key="1">
    <source>
        <dbReference type="SAM" id="MobiDB-lite"/>
    </source>
</evidence>
<feature type="region of interest" description="Disordered" evidence="1">
    <location>
        <begin position="45"/>
        <end position="70"/>
    </location>
</feature>
<evidence type="ECO:0000313" key="4">
    <source>
        <dbReference type="Proteomes" id="UP001215280"/>
    </source>
</evidence>
<name>A0AAD7K0P9_9AGAR</name>
<dbReference type="Proteomes" id="UP001215280">
    <property type="component" value="Unassembled WGS sequence"/>
</dbReference>
<feature type="compositionally biased region" description="Basic residues" evidence="1">
    <location>
        <begin position="58"/>
        <end position="67"/>
    </location>
</feature>
<feature type="region of interest" description="Disordered" evidence="1">
    <location>
        <begin position="309"/>
        <end position="391"/>
    </location>
</feature>
<evidence type="ECO:0000313" key="3">
    <source>
        <dbReference type="EMBL" id="KAJ7774510.1"/>
    </source>
</evidence>